<dbReference type="STRING" id="983917.RGE_17280"/>
<proteinExistence type="predicted"/>
<reference evidence="2 3" key="1">
    <citation type="journal article" date="2012" name="J. Bacteriol.">
        <title>Complete genome sequence of phototrophic betaproteobacterium Rubrivivax gelatinosus IL144.</title>
        <authorList>
            <person name="Nagashima S."/>
            <person name="Kamimura A."/>
            <person name="Shimizu T."/>
            <person name="Nakamura-isaki S."/>
            <person name="Aono E."/>
            <person name="Sakamoto K."/>
            <person name="Ichikawa N."/>
            <person name="Nakazawa H."/>
            <person name="Sekine M."/>
            <person name="Yamazaki S."/>
            <person name="Fujita N."/>
            <person name="Shimada K."/>
            <person name="Hanada S."/>
            <person name="Nagashima K.V.P."/>
        </authorList>
    </citation>
    <scope>NUCLEOTIDE SEQUENCE [LARGE SCALE GENOMIC DNA]</scope>
    <source>
        <strain evidence="3">NBRC 100245 / IL144</strain>
    </source>
</reference>
<evidence type="ECO:0000259" key="1">
    <source>
        <dbReference type="Pfam" id="PF00561"/>
    </source>
</evidence>
<dbReference type="InterPro" id="IPR029058">
    <property type="entry name" value="AB_hydrolase_fold"/>
</dbReference>
<dbReference type="EMBL" id="AP012320">
    <property type="protein sequence ID" value="BAL95069.1"/>
    <property type="molecule type" value="Genomic_DNA"/>
</dbReference>
<sequence>MTPDLPGPLQLPAGPHAVLLLHGLCSGPQELQFLARGLQRAGYTVRLPVLPGYSHGLPASESTQARWRAAALAEFDALAAAHDSVAVGGLCIGAVLALHVAAARPGAVAACIGLSTTLYYDGWATPWTRRLLPLARVLPGARRILVRERAPYGVKDERMRAFIERQMNQSGSSDAGAAALSVHHLLEARELIAGLRPQLAAVDAPTLLVHAREDEAVSPRSALEAARELVAARVRCVLLNDSYHMLSIDREKHTVLAEMRAFLDQEQRGGRADLHALPLQPTARACA</sequence>
<protein>
    <submittedName>
        <fullName evidence="2">Alpha/beta hydrolase fold</fullName>
    </submittedName>
</protein>
<dbReference type="GO" id="GO:0052689">
    <property type="term" value="F:carboxylic ester hydrolase activity"/>
    <property type="evidence" value="ECO:0007669"/>
    <property type="project" value="InterPro"/>
</dbReference>
<dbReference type="SUPFAM" id="SSF53474">
    <property type="entry name" value="alpha/beta-Hydrolases"/>
    <property type="match status" value="1"/>
</dbReference>
<dbReference type="Pfam" id="PF00561">
    <property type="entry name" value="Abhydrolase_1"/>
    <property type="match status" value="1"/>
</dbReference>
<dbReference type="KEGG" id="rge:RGE_17280"/>
<dbReference type="PATRIC" id="fig|983917.3.peg.1692"/>
<dbReference type="InterPro" id="IPR012354">
    <property type="entry name" value="Esterase_lipase"/>
</dbReference>
<accession>I0HPY2</accession>
<keyword evidence="2" id="KW-0378">Hydrolase</keyword>
<dbReference type="eggNOG" id="COG1647">
    <property type="taxonomic scope" value="Bacteria"/>
</dbReference>
<evidence type="ECO:0000313" key="2">
    <source>
        <dbReference type="EMBL" id="BAL95069.1"/>
    </source>
</evidence>
<keyword evidence="3" id="KW-1185">Reference proteome</keyword>
<dbReference type="AlphaFoldDB" id="I0HPY2"/>
<evidence type="ECO:0000313" key="3">
    <source>
        <dbReference type="Proteomes" id="UP000007883"/>
    </source>
</evidence>
<organism evidence="2 3">
    <name type="scientific">Rubrivivax gelatinosus (strain NBRC 100245 / IL144)</name>
    <dbReference type="NCBI Taxonomy" id="983917"/>
    <lineage>
        <taxon>Bacteria</taxon>
        <taxon>Pseudomonadati</taxon>
        <taxon>Pseudomonadota</taxon>
        <taxon>Betaproteobacteria</taxon>
        <taxon>Burkholderiales</taxon>
        <taxon>Sphaerotilaceae</taxon>
        <taxon>Rubrivivax</taxon>
    </lineage>
</organism>
<gene>
    <name evidence="2" type="ordered locus">RGE_17280</name>
</gene>
<dbReference type="ESTHER" id="rubgi-i0hpy2">
    <property type="family name" value="CarbLipBact_2"/>
</dbReference>
<dbReference type="Proteomes" id="UP000007883">
    <property type="component" value="Chromosome"/>
</dbReference>
<dbReference type="HOGENOM" id="CLU_076594_1_0_4"/>
<dbReference type="InterPro" id="IPR000073">
    <property type="entry name" value="AB_hydrolase_1"/>
</dbReference>
<name>I0HPY2_RUBGI</name>
<feature type="domain" description="AB hydrolase-1" evidence="1">
    <location>
        <begin position="17"/>
        <end position="250"/>
    </location>
</feature>
<dbReference type="Gene3D" id="3.40.50.1820">
    <property type="entry name" value="alpha/beta hydrolase"/>
    <property type="match status" value="1"/>
</dbReference>
<dbReference type="PIRSF" id="PIRSF017388">
    <property type="entry name" value="Esterase_lipase"/>
    <property type="match status" value="1"/>
</dbReference>
<dbReference type="RefSeq" id="WP_014427933.1">
    <property type="nucleotide sequence ID" value="NC_017075.1"/>
</dbReference>